<dbReference type="EMBL" id="JH816283">
    <property type="protein sequence ID" value="EKC34870.1"/>
    <property type="molecule type" value="Genomic_DNA"/>
</dbReference>
<protein>
    <submittedName>
        <fullName evidence="1">Uncharacterized protein</fullName>
    </submittedName>
</protein>
<name>K1R159_MAGGI</name>
<dbReference type="HOGENOM" id="CLU_2998477_0_0_1"/>
<reference evidence="1" key="1">
    <citation type="journal article" date="2012" name="Nature">
        <title>The oyster genome reveals stress adaptation and complexity of shell formation.</title>
        <authorList>
            <person name="Zhang G."/>
            <person name="Fang X."/>
            <person name="Guo X."/>
            <person name="Li L."/>
            <person name="Luo R."/>
            <person name="Xu F."/>
            <person name="Yang P."/>
            <person name="Zhang L."/>
            <person name="Wang X."/>
            <person name="Qi H."/>
            <person name="Xiong Z."/>
            <person name="Que H."/>
            <person name="Xie Y."/>
            <person name="Holland P.W."/>
            <person name="Paps J."/>
            <person name="Zhu Y."/>
            <person name="Wu F."/>
            <person name="Chen Y."/>
            <person name="Wang J."/>
            <person name="Peng C."/>
            <person name="Meng J."/>
            <person name="Yang L."/>
            <person name="Liu J."/>
            <person name="Wen B."/>
            <person name="Zhang N."/>
            <person name="Huang Z."/>
            <person name="Zhu Q."/>
            <person name="Feng Y."/>
            <person name="Mount A."/>
            <person name="Hedgecock D."/>
            <person name="Xu Z."/>
            <person name="Liu Y."/>
            <person name="Domazet-Loso T."/>
            <person name="Du Y."/>
            <person name="Sun X."/>
            <person name="Zhang S."/>
            <person name="Liu B."/>
            <person name="Cheng P."/>
            <person name="Jiang X."/>
            <person name="Li J."/>
            <person name="Fan D."/>
            <person name="Wang W."/>
            <person name="Fu W."/>
            <person name="Wang T."/>
            <person name="Wang B."/>
            <person name="Zhang J."/>
            <person name="Peng Z."/>
            <person name="Li Y."/>
            <person name="Li N."/>
            <person name="Wang J."/>
            <person name="Chen M."/>
            <person name="He Y."/>
            <person name="Tan F."/>
            <person name="Song X."/>
            <person name="Zheng Q."/>
            <person name="Huang R."/>
            <person name="Yang H."/>
            <person name="Du X."/>
            <person name="Chen L."/>
            <person name="Yang M."/>
            <person name="Gaffney P.M."/>
            <person name="Wang S."/>
            <person name="Luo L."/>
            <person name="She Z."/>
            <person name="Ming Y."/>
            <person name="Huang W."/>
            <person name="Zhang S."/>
            <person name="Huang B."/>
            <person name="Zhang Y."/>
            <person name="Qu T."/>
            <person name="Ni P."/>
            <person name="Miao G."/>
            <person name="Wang J."/>
            <person name="Wang Q."/>
            <person name="Steinberg C.E."/>
            <person name="Wang H."/>
            <person name="Li N."/>
            <person name="Qian L."/>
            <person name="Zhang G."/>
            <person name="Li Y."/>
            <person name="Yang H."/>
            <person name="Liu X."/>
            <person name="Wang J."/>
            <person name="Yin Y."/>
            <person name="Wang J."/>
        </authorList>
    </citation>
    <scope>NUCLEOTIDE SEQUENCE [LARGE SCALE GENOMIC DNA]</scope>
    <source>
        <strain evidence="1">05x7-T-G4-1.051#20</strain>
    </source>
</reference>
<organism evidence="1">
    <name type="scientific">Magallana gigas</name>
    <name type="common">Pacific oyster</name>
    <name type="synonym">Crassostrea gigas</name>
    <dbReference type="NCBI Taxonomy" id="29159"/>
    <lineage>
        <taxon>Eukaryota</taxon>
        <taxon>Metazoa</taxon>
        <taxon>Spiralia</taxon>
        <taxon>Lophotrochozoa</taxon>
        <taxon>Mollusca</taxon>
        <taxon>Bivalvia</taxon>
        <taxon>Autobranchia</taxon>
        <taxon>Pteriomorphia</taxon>
        <taxon>Ostreida</taxon>
        <taxon>Ostreoidea</taxon>
        <taxon>Ostreidae</taxon>
        <taxon>Magallana</taxon>
    </lineage>
</organism>
<sequence>MTWSSEVLIPVKAKLDGIVDRNQYRNIRVLLTASNVTKLRSTVQVRVFYRRCNTVAA</sequence>
<evidence type="ECO:0000313" key="1">
    <source>
        <dbReference type="EMBL" id="EKC34870.1"/>
    </source>
</evidence>
<dbReference type="InParanoid" id="K1R159"/>
<dbReference type="AlphaFoldDB" id="K1R159"/>
<accession>K1R159</accession>
<gene>
    <name evidence="1" type="ORF">CGI_10027577</name>
</gene>
<proteinExistence type="predicted"/>